<dbReference type="KEGG" id="bwh:A9C19_10465"/>
<evidence type="ECO:0000313" key="1">
    <source>
        <dbReference type="EMBL" id="APH05139.1"/>
    </source>
</evidence>
<organism evidence="1 2">
    <name type="scientific">Bacillus weihaiensis</name>
    <dbReference type="NCBI Taxonomy" id="1547283"/>
    <lineage>
        <taxon>Bacteria</taxon>
        <taxon>Bacillati</taxon>
        <taxon>Bacillota</taxon>
        <taxon>Bacilli</taxon>
        <taxon>Bacillales</taxon>
        <taxon>Bacillaceae</taxon>
        <taxon>Bacillus</taxon>
    </lineage>
</organism>
<gene>
    <name evidence="1" type="ORF">A9C19_10465</name>
</gene>
<dbReference type="EMBL" id="CP016020">
    <property type="protein sequence ID" value="APH05139.1"/>
    <property type="molecule type" value="Genomic_DNA"/>
</dbReference>
<sequence length="61" mass="7023">MKYDHTSFVNYNMNQLVLPLDLVILIPQNHLSTIVHEAVEKLDDALLFQPYKGGGRPSYHQ</sequence>
<dbReference type="AlphaFoldDB" id="A0A1L3MS27"/>
<dbReference type="STRING" id="1547283.A9C19_10465"/>
<reference evidence="1 2" key="1">
    <citation type="journal article" date="2016" name="Sci. Rep.">
        <title>Complete genome sequence and transcriptomic analysis of a novel marine strain Bacillus weihaiensis reveals the mechanism of brown algae degradation.</title>
        <authorList>
            <person name="Zhu Y."/>
            <person name="Chen P."/>
            <person name="Bao Y."/>
            <person name="Men Y."/>
            <person name="Zeng Y."/>
            <person name="Yang J."/>
            <person name="Sun J."/>
            <person name="Sun Y."/>
        </authorList>
    </citation>
    <scope>NUCLEOTIDE SEQUENCE [LARGE SCALE GENOMIC DNA]</scope>
    <source>
        <strain evidence="1 2">Alg07</strain>
    </source>
</reference>
<evidence type="ECO:0000313" key="2">
    <source>
        <dbReference type="Proteomes" id="UP000181936"/>
    </source>
</evidence>
<dbReference type="RefSeq" id="WP_072579932.1">
    <property type="nucleotide sequence ID" value="NZ_CP016020.1"/>
</dbReference>
<keyword evidence="2" id="KW-1185">Reference proteome</keyword>
<dbReference type="Proteomes" id="UP000181936">
    <property type="component" value="Chromosome"/>
</dbReference>
<evidence type="ECO:0008006" key="3">
    <source>
        <dbReference type="Google" id="ProtNLM"/>
    </source>
</evidence>
<name>A0A1L3MS27_9BACI</name>
<protein>
    <recommendedName>
        <fullName evidence="3">Transposase</fullName>
    </recommendedName>
</protein>
<accession>A0A1L3MS27</accession>
<dbReference type="OrthoDB" id="2236403at2"/>
<proteinExistence type="predicted"/>